<keyword evidence="4" id="KW-0560">Oxidoreductase</keyword>
<evidence type="ECO:0000256" key="1">
    <source>
        <dbReference type="ARBA" id="ARBA00001970"/>
    </source>
</evidence>
<reference evidence="9 10" key="1">
    <citation type="submission" date="2021-10" db="EMBL/GenBank/DDBJ databases">
        <title>Draft genome of Aestuariibacter halophilus JC2043.</title>
        <authorList>
            <person name="Emsley S.A."/>
            <person name="Pfannmuller K.M."/>
            <person name="Ushijima B."/>
            <person name="Saw J.H."/>
            <person name="Videau P."/>
        </authorList>
    </citation>
    <scope>NUCLEOTIDE SEQUENCE [LARGE SCALE GENOMIC DNA]</scope>
    <source>
        <strain evidence="9 10">JC2043</strain>
    </source>
</reference>
<name>A0ABS8G9Z9_9ALTE</name>
<proteinExistence type="inferred from homology"/>
<dbReference type="InterPro" id="IPR048327">
    <property type="entry name" value="Dyp_perox_N"/>
</dbReference>
<evidence type="ECO:0000259" key="7">
    <source>
        <dbReference type="Pfam" id="PF04261"/>
    </source>
</evidence>
<evidence type="ECO:0000313" key="10">
    <source>
        <dbReference type="Proteomes" id="UP001520878"/>
    </source>
</evidence>
<evidence type="ECO:0000313" key="9">
    <source>
        <dbReference type="EMBL" id="MCC2617407.1"/>
    </source>
</evidence>
<evidence type="ECO:0000256" key="6">
    <source>
        <dbReference type="ARBA" id="ARBA00025737"/>
    </source>
</evidence>
<dbReference type="SUPFAM" id="SSF54909">
    <property type="entry name" value="Dimeric alpha+beta barrel"/>
    <property type="match status" value="1"/>
</dbReference>
<dbReference type="PROSITE" id="PS51404">
    <property type="entry name" value="DYP_PEROXIDASE"/>
    <property type="match status" value="1"/>
</dbReference>
<dbReference type="Pfam" id="PF04261">
    <property type="entry name" value="Dyp_perox_N"/>
    <property type="match status" value="1"/>
</dbReference>
<accession>A0ABS8G9Z9</accession>
<evidence type="ECO:0000259" key="8">
    <source>
        <dbReference type="Pfam" id="PF20628"/>
    </source>
</evidence>
<dbReference type="Pfam" id="PF20628">
    <property type="entry name" value="Dyp_perox_C"/>
    <property type="match status" value="1"/>
</dbReference>
<dbReference type="InterPro" id="IPR048328">
    <property type="entry name" value="Dyp_perox_C"/>
</dbReference>
<dbReference type="NCBIfam" id="TIGR01413">
    <property type="entry name" value="Dyp_perox_fam"/>
    <property type="match status" value="1"/>
</dbReference>
<gene>
    <name evidence="9" type="ORF">LJ739_14235</name>
</gene>
<dbReference type="InterPro" id="IPR006314">
    <property type="entry name" value="Dyp_peroxidase"/>
</dbReference>
<sequence>MSQPQKGICAEPNLHAHYVLLNVIDDDDQAIRMKLARILDVFEHYDNEHYEAMVSGVIGVGSNYWMEIYPGLLPMELAPFPDMQCGERIAPAVPCDLYIQIRADRADICYAIAMEVFNLLREHIELIEHVQGFRYLDGRDLTGFITASNNPRGMKKFDVAVVGDQDPDFAGGSYIHVQRYRHDLPAWQRLSVSQQESIMGRRKEDDKPLDAARLSPACHFERLRVEDPDGHPWQYLDQSMPYGDLVDNGLFFVSCAATPKAFTEVLTSRIFGDQTGQYDSLLDYSIPETGAAFFAPSASFIKRQARG</sequence>
<organism evidence="9 10">
    <name type="scientific">Fluctibacter halophilus</name>
    <dbReference type="NCBI Taxonomy" id="226011"/>
    <lineage>
        <taxon>Bacteria</taxon>
        <taxon>Pseudomonadati</taxon>
        <taxon>Pseudomonadota</taxon>
        <taxon>Gammaproteobacteria</taxon>
        <taxon>Alteromonadales</taxon>
        <taxon>Alteromonadaceae</taxon>
        <taxon>Fluctibacter</taxon>
    </lineage>
</organism>
<dbReference type="EMBL" id="JAJEWP010000004">
    <property type="protein sequence ID" value="MCC2617407.1"/>
    <property type="molecule type" value="Genomic_DNA"/>
</dbReference>
<dbReference type="PANTHER" id="PTHR30521">
    <property type="entry name" value="DEFERROCHELATASE/PEROXIDASE"/>
    <property type="match status" value="1"/>
</dbReference>
<dbReference type="PANTHER" id="PTHR30521:SF0">
    <property type="entry name" value="DYP-TYPE PEROXIDASE FAMILY PROTEIN"/>
    <property type="match status" value="1"/>
</dbReference>
<keyword evidence="10" id="KW-1185">Reference proteome</keyword>
<comment type="similarity">
    <text evidence="6">Belongs to the DyP-type peroxidase family.</text>
</comment>
<evidence type="ECO:0000256" key="4">
    <source>
        <dbReference type="ARBA" id="ARBA00023002"/>
    </source>
</evidence>
<keyword evidence="2 9" id="KW-0575">Peroxidase</keyword>
<comment type="caution">
    <text evidence="9">The sequence shown here is derived from an EMBL/GenBank/DDBJ whole genome shotgun (WGS) entry which is preliminary data.</text>
</comment>
<keyword evidence="5" id="KW-0408">Iron</keyword>
<keyword evidence="3" id="KW-0479">Metal-binding</keyword>
<dbReference type="InterPro" id="IPR011008">
    <property type="entry name" value="Dimeric_a/b-barrel"/>
</dbReference>
<evidence type="ECO:0000256" key="3">
    <source>
        <dbReference type="ARBA" id="ARBA00022723"/>
    </source>
</evidence>
<dbReference type="GO" id="GO:0004601">
    <property type="term" value="F:peroxidase activity"/>
    <property type="evidence" value="ECO:0007669"/>
    <property type="project" value="UniProtKB-KW"/>
</dbReference>
<protein>
    <submittedName>
        <fullName evidence="9">Dyp-type peroxidase</fullName>
    </submittedName>
</protein>
<feature type="domain" description="Dyp-type peroxidase C-terminal" evidence="8">
    <location>
        <begin position="138"/>
        <end position="298"/>
    </location>
</feature>
<comment type="cofactor">
    <cofactor evidence="1">
        <name>heme b</name>
        <dbReference type="ChEBI" id="CHEBI:60344"/>
    </cofactor>
</comment>
<evidence type="ECO:0000256" key="5">
    <source>
        <dbReference type="ARBA" id="ARBA00023004"/>
    </source>
</evidence>
<feature type="domain" description="Dyp-type peroxidase N-terminal" evidence="7">
    <location>
        <begin position="5"/>
        <end position="134"/>
    </location>
</feature>
<dbReference type="Proteomes" id="UP001520878">
    <property type="component" value="Unassembled WGS sequence"/>
</dbReference>
<dbReference type="RefSeq" id="WP_229161534.1">
    <property type="nucleotide sequence ID" value="NZ_JAJEWP010000004.1"/>
</dbReference>
<evidence type="ECO:0000256" key="2">
    <source>
        <dbReference type="ARBA" id="ARBA00022559"/>
    </source>
</evidence>